<organism evidence="2 3">
    <name type="scientific">Salinicoccus hispanicus</name>
    <dbReference type="NCBI Taxonomy" id="157225"/>
    <lineage>
        <taxon>Bacteria</taxon>
        <taxon>Bacillati</taxon>
        <taxon>Bacillota</taxon>
        <taxon>Bacilli</taxon>
        <taxon>Bacillales</taxon>
        <taxon>Staphylococcaceae</taxon>
        <taxon>Salinicoccus</taxon>
    </lineage>
</organism>
<gene>
    <name evidence="2" type="ORF">GQ671_11355</name>
</gene>
<proteinExistence type="predicted"/>
<comment type="caution">
    <text evidence="2">The sequence shown here is derived from an EMBL/GenBank/DDBJ whole genome shotgun (WGS) entry which is preliminary data.</text>
</comment>
<name>A0A6N8U2C0_9STAP</name>
<feature type="transmembrane region" description="Helical" evidence="1">
    <location>
        <begin position="6"/>
        <end position="29"/>
    </location>
</feature>
<dbReference type="InterPro" id="IPR011989">
    <property type="entry name" value="ARM-like"/>
</dbReference>
<dbReference type="RefSeq" id="WP_160657193.1">
    <property type="nucleotide sequence ID" value="NZ_JBHRWU010000001.1"/>
</dbReference>
<keyword evidence="1" id="KW-0812">Transmembrane</keyword>
<evidence type="ECO:0000256" key="1">
    <source>
        <dbReference type="SAM" id="Phobius"/>
    </source>
</evidence>
<dbReference type="SUPFAM" id="SSF48371">
    <property type="entry name" value="ARM repeat"/>
    <property type="match status" value="1"/>
</dbReference>
<evidence type="ECO:0000313" key="3">
    <source>
        <dbReference type="Proteomes" id="UP000436284"/>
    </source>
</evidence>
<dbReference type="InterPro" id="IPR016024">
    <property type="entry name" value="ARM-type_fold"/>
</dbReference>
<dbReference type="EMBL" id="WUUK01000004">
    <property type="protein sequence ID" value="MXQ51863.1"/>
    <property type="molecule type" value="Genomic_DNA"/>
</dbReference>
<keyword evidence="1" id="KW-0472">Membrane</keyword>
<evidence type="ECO:0008006" key="4">
    <source>
        <dbReference type="Google" id="ProtNLM"/>
    </source>
</evidence>
<protein>
    <recommendedName>
        <fullName evidence="4">HEAT repeat domain-containing protein</fullName>
    </recommendedName>
</protein>
<dbReference type="AlphaFoldDB" id="A0A6N8U2C0"/>
<evidence type="ECO:0000313" key="2">
    <source>
        <dbReference type="EMBL" id="MXQ51863.1"/>
    </source>
</evidence>
<keyword evidence="1" id="KW-1133">Transmembrane helix</keyword>
<accession>A0A6N8U2C0</accession>
<reference evidence="2 3" key="1">
    <citation type="submission" date="2019-12" db="EMBL/GenBank/DDBJ databases">
        <title>Salinicoccus cyprini sp. nov., isolated from gastro-intestinal tract of mirror carp, Cyprinus carpio var. specularis, collected from Gobind Sagar Reservoir, Himachal Pradesh, India.</title>
        <authorList>
            <person name="Talwar C."/>
            <person name="Singh A.K."/>
            <person name="Lal R."/>
            <person name="Negi R.K."/>
        </authorList>
    </citation>
    <scope>NUCLEOTIDE SEQUENCE [LARGE SCALE GENOMIC DNA]</scope>
    <source>
        <strain evidence="2 3">J-82</strain>
    </source>
</reference>
<keyword evidence="3" id="KW-1185">Reference proteome</keyword>
<dbReference type="Proteomes" id="UP000436284">
    <property type="component" value="Unassembled WGS sequence"/>
</dbReference>
<dbReference type="OrthoDB" id="2112914at2"/>
<sequence length="336" mass="39586">MGINISLGFVLWCILALLVILVVLVLVFIAQSQRRIRRREAVAHYIENHFDGWYEYLTKGLGGDVLPKSKRSDIEAIEKIFFAFTQSGSSKDIDRRIIQFGTEHFGSYYKKQLKSGRWAYRVNTLSKLIEFKLPGFEKIFANEEILRLSKYEYFLFLTYLSIFDMERFSYIYFMRRDLSEYENKKIFNRLSDKKAEKLMNRFEEITLPGKYALIGRIALMPSGTSIEWLESLLGNRTPEVRIRALKAIQTIGLVQESCRYDRFYNSDVWEERMLVTRLAPLIGEKSIPQLKDRLDDHHEMVRREAARSLSRFKKPMAEWAVPVQRETLTVQKEGEK</sequence>
<dbReference type="Gene3D" id="1.25.10.10">
    <property type="entry name" value="Leucine-rich Repeat Variant"/>
    <property type="match status" value="1"/>
</dbReference>